<keyword evidence="2" id="KW-1185">Reference proteome</keyword>
<evidence type="ECO:0000313" key="1">
    <source>
        <dbReference type="EMBL" id="MDO3682007.1"/>
    </source>
</evidence>
<dbReference type="Proteomes" id="UP001168883">
    <property type="component" value="Unassembled WGS sequence"/>
</dbReference>
<proteinExistence type="predicted"/>
<reference evidence="1" key="1">
    <citation type="submission" date="2023-07" db="EMBL/GenBank/DDBJ databases">
        <authorList>
            <person name="Aktuganov G."/>
            <person name="Boyko T."/>
            <person name="Delegan Y."/>
            <person name="Galimzianova N."/>
            <person name="Gilvanova E."/>
            <person name="Korobov V."/>
            <person name="Kuzmina L."/>
            <person name="Melentiev A."/>
            <person name="Milman P."/>
            <person name="Ryabova A."/>
            <person name="Stupak E."/>
            <person name="Yasakov T."/>
            <person name="Zharikova N."/>
            <person name="Zhurenko E."/>
        </authorList>
    </citation>
    <scope>NUCLEOTIDE SEQUENCE</scope>
    <source>
        <strain evidence="1">IB-739</strain>
        <plasmid evidence="1">pLPM_part_2</plasmid>
    </source>
</reference>
<comment type="caution">
    <text evidence="1">The sequence shown here is derived from an EMBL/GenBank/DDBJ whole genome shotgun (WGS) entry which is preliminary data.</text>
</comment>
<sequence length="98" mass="11646">MNTLTYQDYVFFCKAFQEWNHFDFEEHDIQRQPGEPPTFSYDATFRDESNYKTNVRIMFDGTAITWAIADGWEDAHEEISALYDSMMELKASDRQLIL</sequence>
<gene>
    <name evidence="1" type="ORF">Q3C12_33975</name>
</gene>
<organism evidence="1 2">
    <name type="scientific">Paenibacillus ehimensis</name>
    <dbReference type="NCBI Taxonomy" id="79264"/>
    <lineage>
        <taxon>Bacteria</taxon>
        <taxon>Bacillati</taxon>
        <taxon>Bacillota</taxon>
        <taxon>Bacilli</taxon>
        <taxon>Bacillales</taxon>
        <taxon>Paenibacillaceae</taxon>
        <taxon>Paenibacillus</taxon>
    </lineage>
</organism>
<evidence type="ECO:0000313" key="2">
    <source>
        <dbReference type="Proteomes" id="UP001168883"/>
    </source>
</evidence>
<accession>A0ABT8VM20</accession>
<dbReference type="EMBL" id="JAUMKJ010000092">
    <property type="protein sequence ID" value="MDO3682007.1"/>
    <property type="molecule type" value="Genomic_DNA"/>
</dbReference>
<protein>
    <submittedName>
        <fullName evidence="1">Uncharacterized protein</fullName>
    </submittedName>
</protein>
<keyword evidence="1" id="KW-0614">Plasmid</keyword>
<geneLocation type="plasmid" evidence="1">
    <name>pLPM_part_2</name>
</geneLocation>
<name>A0ABT8VM20_9BACL</name>
<dbReference type="RefSeq" id="WP_302881506.1">
    <property type="nucleotide sequence ID" value="NZ_JAUMKJ010000092.1"/>
</dbReference>